<dbReference type="PANTHER" id="PTHR33112">
    <property type="entry name" value="DOMAIN PROTEIN, PUTATIVE-RELATED"/>
    <property type="match status" value="1"/>
</dbReference>
<accession>A0A7C8ILT1</accession>
<evidence type="ECO:0000259" key="2">
    <source>
        <dbReference type="Pfam" id="PF06985"/>
    </source>
</evidence>
<dbReference type="SUPFAM" id="SSF56601">
    <property type="entry name" value="beta-lactamase/transpeptidase-like"/>
    <property type="match status" value="1"/>
</dbReference>
<dbReference type="InterPro" id="IPR012338">
    <property type="entry name" value="Beta-lactam/transpept-like"/>
</dbReference>
<dbReference type="Pfam" id="PF06985">
    <property type="entry name" value="HET"/>
    <property type="match status" value="1"/>
</dbReference>
<keyword evidence="4" id="KW-1185">Reference proteome</keyword>
<proteinExistence type="predicted"/>
<dbReference type="AlphaFoldDB" id="A0A7C8ILT1"/>
<dbReference type="InParanoid" id="A0A7C8ILT1"/>
<evidence type="ECO:0000313" key="3">
    <source>
        <dbReference type="EMBL" id="KAF2963604.1"/>
    </source>
</evidence>
<evidence type="ECO:0008006" key="5">
    <source>
        <dbReference type="Google" id="ProtNLM"/>
    </source>
</evidence>
<feature type="domain" description="Beta-lactamase-related" evidence="1">
    <location>
        <begin position="634"/>
        <end position="875"/>
    </location>
</feature>
<dbReference type="PANTHER" id="PTHR33112:SF15">
    <property type="entry name" value="HETEROKARYON INCOMPATIBILITY DOMAIN-CONTAINING PROTEIN"/>
    <property type="match status" value="1"/>
</dbReference>
<dbReference type="OrthoDB" id="428260at2759"/>
<reference evidence="3 4" key="1">
    <citation type="submission" date="2019-12" db="EMBL/GenBank/DDBJ databases">
        <title>Draft genome sequence of the ascomycete Xylaria multiplex DSM 110363.</title>
        <authorList>
            <person name="Buettner E."/>
            <person name="Kellner H."/>
        </authorList>
    </citation>
    <scope>NUCLEOTIDE SEQUENCE [LARGE SCALE GENOMIC DNA]</scope>
    <source>
        <strain evidence="3 4">DSM 110363</strain>
    </source>
</reference>
<feature type="domain" description="Heterokaryon incompatibility" evidence="2">
    <location>
        <begin position="169"/>
        <end position="338"/>
    </location>
</feature>
<dbReference type="EMBL" id="WUBL01000193">
    <property type="protein sequence ID" value="KAF2963604.1"/>
    <property type="molecule type" value="Genomic_DNA"/>
</dbReference>
<evidence type="ECO:0000313" key="4">
    <source>
        <dbReference type="Proteomes" id="UP000481858"/>
    </source>
</evidence>
<gene>
    <name evidence="3" type="ORF">GQX73_g9968</name>
</gene>
<sequence length="925" mass="102106">MLRVLKTTCAIRGYLDNKGKDSFTFKATDITHSAESGCATCRILRDSLAHARPKFIHEVGEVKVEKGKDGPLVLTYLIKGSPAQESIEIYSHAGAPTAYSWVGIGEEISIDGSSDDCFKLIKSWIQDCATNHPQCSVDQSPELPTRVIDVGSVSQPPRLRISQLERAKYIALSHCWGPPEKAAVTIKTTASTLQQFQAEIPWSSLTKTFRDAISITRRLGIQYLWIDSLCIIQGDTQDWAIESSKMTTVYSNAFIVVCASGASDGDQGCFIRNRSASAEGVLRMECQGLKDTTSFVYARRSRRGIHFTLAEMRGGEYSHGWKSAMGQPLETRAWTFQEEELATRILFYTEDEVQWRCCKVNACECRGARELKGKGHLRLRQSQRSGQNAAIPAGSMTGGLLSDGAKQFPYQDVVDWYFIVAEYTRRDMTYMSDRLPGLSGIAGHWERAENDTYHAGLWQKNLPHHLLWWAHAVGLGAPARGSLRHPAYYAPTWSWASITGGIQHLREPGEIHVRVVDVQTEPATINRFGSVKRGNLVLSAILIPVSLTREQPTPFSAGKMIKAVDARPDREHSDLGSILPDVQTTAGDSEIDVHELHYLLPNTNINVDINTTSPKGIIYTGIAGRLDFDPSSPAYDQDSVSWLASMSKLATAVSLLQLVERGIISLDDDINSTLQDLAALPVLRGFETDGKSWKRKGGRLLSHTLDIGVDMADPDLIQWSKSTNRRINYMSYTLEGISTPLKFAPGEGWYYGTAYDWAGHLLANLMRSCLSSYMQENIFGPLDMASTKFRLEDINDFAKRRLAFAYSETDDKGSVVLKPDPSPLPAKRKEGFEAGGSGLFSTPGDYGRLLHGILPHRILSAESTDLLFTPQLNDAQRGILMAIAEYSRAGGFTPELPANCPLNHGLAGFLNTVDVAGKRHAGSMM</sequence>
<dbReference type="Proteomes" id="UP000481858">
    <property type="component" value="Unassembled WGS sequence"/>
</dbReference>
<dbReference type="Gene3D" id="3.40.710.10">
    <property type="entry name" value="DD-peptidase/beta-lactamase superfamily"/>
    <property type="match status" value="1"/>
</dbReference>
<dbReference type="Pfam" id="PF00144">
    <property type="entry name" value="Beta-lactamase"/>
    <property type="match status" value="1"/>
</dbReference>
<organism evidence="3 4">
    <name type="scientific">Xylaria multiplex</name>
    <dbReference type="NCBI Taxonomy" id="323545"/>
    <lineage>
        <taxon>Eukaryota</taxon>
        <taxon>Fungi</taxon>
        <taxon>Dikarya</taxon>
        <taxon>Ascomycota</taxon>
        <taxon>Pezizomycotina</taxon>
        <taxon>Sordariomycetes</taxon>
        <taxon>Xylariomycetidae</taxon>
        <taxon>Xylariales</taxon>
        <taxon>Xylariaceae</taxon>
        <taxon>Xylaria</taxon>
    </lineage>
</organism>
<evidence type="ECO:0000259" key="1">
    <source>
        <dbReference type="Pfam" id="PF00144"/>
    </source>
</evidence>
<dbReference type="InterPro" id="IPR010730">
    <property type="entry name" value="HET"/>
</dbReference>
<protein>
    <recommendedName>
        <fullName evidence="5">Beta-lactamase-related domain-containing protein</fullName>
    </recommendedName>
</protein>
<name>A0A7C8ILT1_9PEZI</name>
<comment type="caution">
    <text evidence="3">The sequence shown here is derived from an EMBL/GenBank/DDBJ whole genome shotgun (WGS) entry which is preliminary data.</text>
</comment>
<dbReference type="InterPro" id="IPR001466">
    <property type="entry name" value="Beta-lactam-related"/>
</dbReference>